<evidence type="ECO:0000313" key="2">
    <source>
        <dbReference type="Proteomes" id="UP001153332"/>
    </source>
</evidence>
<proteinExistence type="predicted"/>
<dbReference type="Proteomes" id="UP001153332">
    <property type="component" value="Unassembled WGS sequence"/>
</dbReference>
<sequence>MAITDPEFSSASQFLLPITASSSSSSRPTATATTSGGGQPESGHSRIGIIVGVTLAGVLVLLVALTTYLLWKKRKAQARLDIKAHLGHEFDHEASGGEGQSEQFLQGGMSTTPRTRESTFLALRSSHELEANCSSPLVPDNFYSPQLSPLSELEGSSRRNVK</sequence>
<accession>A0ACC2JKW1</accession>
<organism evidence="1 2">
    <name type="scientific">Lasiodiplodia mahajangana</name>
    <dbReference type="NCBI Taxonomy" id="1108764"/>
    <lineage>
        <taxon>Eukaryota</taxon>
        <taxon>Fungi</taxon>
        <taxon>Dikarya</taxon>
        <taxon>Ascomycota</taxon>
        <taxon>Pezizomycotina</taxon>
        <taxon>Dothideomycetes</taxon>
        <taxon>Dothideomycetes incertae sedis</taxon>
        <taxon>Botryosphaeriales</taxon>
        <taxon>Botryosphaeriaceae</taxon>
        <taxon>Lasiodiplodia</taxon>
    </lineage>
</organism>
<comment type="caution">
    <text evidence="1">The sequence shown here is derived from an EMBL/GenBank/DDBJ whole genome shotgun (WGS) entry which is preliminary data.</text>
</comment>
<gene>
    <name evidence="1" type="ORF">O1611_g5486</name>
</gene>
<reference evidence="1" key="1">
    <citation type="submission" date="2022-12" db="EMBL/GenBank/DDBJ databases">
        <title>Genome Sequence of Lasiodiplodia mahajangana.</title>
        <authorList>
            <person name="Buettner E."/>
        </authorList>
    </citation>
    <scope>NUCLEOTIDE SEQUENCE</scope>
    <source>
        <strain evidence="1">VT137</strain>
    </source>
</reference>
<dbReference type="EMBL" id="JAPUUL010001172">
    <property type="protein sequence ID" value="KAJ8128150.1"/>
    <property type="molecule type" value="Genomic_DNA"/>
</dbReference>
<evidence type="ECO:0000313" key="1">
    <source>
        <dbReference type="EMBL" id="KAJ8128150.1"/>
    </source>
</evidence>
<name>A0ACC2JKW1_9PEZI</name>
<keyword evidence="2" id="KW-1185">Reference proteome</keyword>
<protein>
    <submittedName>
        <fullName evidence="1">Uncharacterized protein</fullName>
    </submittedName>
</protein>